<dbReference type="AlphaFoldDB" id="A0A2N8ZBN2"/>
<keyword evidence="2" id="KW-1185">Reference proteome</keyword>
<accession>A0A2N8ZBN2</accession>
<evidence type="ECO:0000313" key="1">
    <source>
        <dbReference type="EMBL" id="SON49288.1"/>
    </source>
</evidence>
<name>A0A2N8ZBN2_9VIBR</name>
<evidence type="ECO:0000313" key="2">
    <source>
        <dbReference type="Proteomes" id="UP000235828"/>
    </source>
</evidence>
<reference evidence="1 2" key="1">
    <citation type="submission" date="2017-10" db="EMBL/GenBank/DDBJ databases">
        <authorList>
            <person name="Banno H."/>
            <person name="Chua N.-H."/>
        </authorList>
    </citation>
    <scope>NUCLEOTIDE SEQUENCE [LARGE SCALE GENOMIC DNA]</scope>
    <source>
        <strain evidence="1">Vibrio tapetis CECT4600</strain>
    </source>
</reference>
<dbReference type="Proteomes" id="UP000235828">
    <property type="component" value="Chromosome A"/>
</dbReference>
<organism evidence="1 2">
    <name type="scientific">Vibrio tapetis subsp. tapetis</name>
    <dbReference type="NCBI Taxonomy" id="1671868"/>
    <lineage>
        <taxon>Bacteria</taxon>
        <taxon>Pseudomonadati</taxon>
        <taxon>Pseudomonadota</taxon>
        <taxon>Gammaproteobacteria</taxon>
        <taxon>Vibrionales</taxon>
        <taxon>Vibrionaceae</taxon>
        <taxon>Vibrio</taxon>
    </lineage>
</organism>
<proteinExistence type="predicted"/>
<dbReference type="KEGG" id="vta:A1309"/>
<sequence>MYLRYVWGHYEPKPVKLAERRCSANSITTILDTFACNMKRNATSFDVAFLFIST</sequence>
<protein>
    <submittedName>
        <fullName evidence="1">Uncharacterized protein</fullName>
    </submittedName>
</protein>
<dbReference type="EMBL" id="LT960611">
    <property type="protein sequence ID" value="SON49288.1"/>
    <property type="molecule type" value="Genomic_DNA"/>
</dbReference>
<gene>
    <name evidence="1" type="ORF">VTAP4600_A1309</name>
</gene>